<dbReference type="AlphaFoldDB" id="A0AAD9TIY7"/>
<evidence type="ECO:0000256" key="1">
    <source>
        <dbReference type="SAM" id="MobiDB-lite"/>
    </source>
</evidence>
<feature type="region of interest" description="Disordered" evidence="1">
    <location>
        <begin position="1"/>
        <end position="33"/>
    </location>
</feature>
<name>A0AAD9TIY7_9ROSI</name>
<dbReference type="PANTHER" id="PTHR33156:SF2">
    <property type="entry name" value="OS01G0738000 PROTEIN"/>
    <property type="match status" value="1"/>
</dbReference>
<proteinExistence type="predicted"/>
<sequence length="126" mass="13055">MEPFFSKAGGDSSSGYGVENRKTMAATRGRRTLQVASTSAKTLLSRSSLASTASKLAGLASPTKPNSASRLSSLHKITLSRLPVELGGALSLMPLHSVTASALFTSLLSLNNVNWGCLSEGFATPL</sequence>
<dbReference type="PANTHER" id="PTHR33156">
    <property type="entry name" value="OS02G0230000 PROTEIN"/>
    <property type="match status" value="1"/>
</dbReference>
<comment type="caution">
    <text evidence="2">The sequence shown here is derived from an EMBL/GenBank/DDBJ whole genome shotgun (WGS) entry which is preliminary data.</text>
</comment>
<dbReference type="GO" id="GO:0005739">
    <property type="term" value="C:mitochondrion"/>
    <property type="evidence" value="ECO:0007669"/>
    <property type="project" value="TreeGrafter"/>
</dbReference>
<protein>
    <submittedName>
        <fullName evidence="2">Uncharacterized protein</fullName>
    </submittedName>
</protein>
<evidence type="ECO:0000313" key="2">
    <source>
        <dbReference type="EMBL" id="KAK2636473.1"/>
    </source>
</evidence>
<organism evidence="2 3">
    <name type="scientific">Dipteronia dyeriana</name>
    <dbReference type="NCBI Taxonomy" id="168575"/>
    <lineage>
        <taxon>Eukaryota</taxon>
        <taxon>Viridiplantae</taxon>
        <taxon>Streptophyta</taxon>
        <taxon>Embryophyta</taxon>
        <taxon>Tracheophyta</taxon>
        <taxon>Spermatophyta</taxon>
        <taxon>Magnoliopsida</taxon>
        <taxon>eudicotyledons</taxon>
        <taxon>Gunneridae</taxon>
        <taxon>Pentapetalae</taxon>
        <taxon>rosids</taxon>
        <taxon>malvids</taxon>
        <taxon>Sapindales</taxon>
        <taxon>Sapindaceae</taxon>
        <taxon>Hippocastanoideae</taxon>
        <taxon>Acereae</taxon>
        <taxon>Dipteronia</taxon>
    </lineage>
</organism>
<dbReference type="Proteomes" id="UP001280121">
    <property type="component" value="Unassembled WGS sequence"/>
</dbReference>
<accession>A0AAD9TIY7</accession>
<gene>
    <name evidence="2" type="ORF">Ddye_031265</name>
</gene>
<keyword evidence="3" id="KW-1185">Reference proteome</keyword>
<evidence type="ECO:0000313" key="3">
    <source>
        <dbReference type="Proteomes" id="UP001280121"/>
    </source>
</evidence>
<dbReference type="EMBL" id="JANJYI010000009">
    <property type="protein sequence ID" value="KAK2636473.1"/>
    <property type="molecule type" value="Genomic_DNA"/>
</dbReference>
<dbReference type="InterPro" id="IPR043459">
    <property type="entry name" value="NFD6/NOXY2-like"/>
</dbReference>
<reference evidence="2" key="1">
    <citation type="journal article" date="2023" name="Plant J.">
        <title>Genome sequences and population genomics provide insights into the demographic history, inbreeding, and mutation load of two 'living fossil' tree species of Dipteronia.</title>
        <authorList>
            <person name="Feng Y."/>
            <person name="Comes H.P."/>
            <person name="Chen J."/>
            <person name="Zhu S."/>
            <person name="Lu R."/>
            <person name="Zhang X."/>
            <person name="Li P."/>
            <person name="Qiu J."/>
            <person name="Olsen K.M."/>
            <person name="Qiu Y."/>
        </authorList>
    </citation>
    <scope>NUCLEOTIDE SEQUENCE</scope>
    <source>
        <strain evidence="2">KIB01</strain>
    </source>
</reference>